<evidence type="ECO:0000256" key="4">
    <source>
        <dbReference type="ARBA" id="ARBA00032089"/>
    </source>
</evidence>
<dbReference type="Gene3D" id="2.40.10.340">
    <property type="entry name" value="Rod shape-determining protein MreC, domain 1"/>
    <property type="match status" value="1"/>
</dbReference>
<keyword evidence="3 5" id="KW-0133">Cell shape</keyword>
<dbReference type="InterPro" id="IPR042175">
    <property type="entry name" value="Cell/Rod_MreC_2"/>
</dbReference>
<feature type="domain" description="Rod shape-determining protein MreC beta-barrel core" evidence="7">
    <location>
        <begin position="117"/>
        <end position="262"/>
    </location>
</feature>
<dbReference type="GO" id="GO:0005886">
    <property type="term" value="C:plasma membrane"/>
    <property type="evidence" value="ECO:0007669"/>
    <property type="project" value="TreeGrafter"/>
</dbReference>
<dbReference type="GO" id="GO:0008360">
    <property type="term" value="P:regulation of cell shape"/>
    <property type="evidence" value="ECO:0007669"/>
    <property type="project" value="UniProtKB-KW"/>
</dbReference>
<feature type="coiled-coil region" evidence="6">
    <location>
        <begin position="64"/>
        <end position="101"/>
    </location>
</feature>
<proteinExistence type="inferred from homology"/>
<evidence type="ECO:0000256" key="5">
    <source>
        <dbReference type="PIRNR" id="PIRNR038471"/>
    </source>
</evidence>
<keyword evidence="9" id="KW-1185">Reference proteome</keyword>
<keyword evidence="6" id="KW-0175">Coiled coil</keyword>
<evidence type="ECO:0000256" key="1">
    <source>
        <dbReference type="ARBA" id="ARBA00009369"/>
    </source>
</evidence>
<dbReference type="PANTHER" id="PTHR34138:SF1">
    <property type="entry name" value="CELL SHAPE-DETERMINING PROTEIN MREC"/>
    <property type="match status" value="1"/>
</dbReference>
<comment type="function">
    <text evidence="5">Involved in formation and maintenance of cell shape.</text>
</comment>
<evidence type="ECO:0000313" key="8">
    <source>
        <dbReference type="EMBL" id="KAA0257381.1"/>
    </source>
</evidence>
<dbReference type="InterPro" id="IPR007221">
    <property type="entry name" value="MreC"/>
</dbReference>
<dbReference type="PANTHER" id="PTHR34138">
    <property type="entry name" value="CELL SHAPE-DETERMINING PROTEIN MREC"/>
    <property type="match status" value="1"/>
</dbReference>
<evidence type="ECO:0000259" key="7">
    <source>
        <dbReference type="Pfam" id="PF04085"/>
    </source>
</evidence>
<dbReference type="NCBIfam" id="TIGR00219">
    <property type="entry name" value="mreC"/>
    <property type="match status" value="1"/>
</dbReference>
<dbReference type="AlphaFoldDB" id="A0A5A8F360"/>
<evidence type="ECO:0000313" key="9">
    <source>
        <dbReference type="Proteomes" id="UP000322876"/>
    </source>
</evidence>
<comment type="similarity">
    <text evidence="1 5">Belongs to the MreC family.</text>
</comment>
<comment type="caution">
    <text evidence="8">The sequence shown here is derived from an EMBL/GenBank/DDBJ whole genome shotgun (WGS) entry which is preliminary data.</text>
</comment>
<dbReference type="Proteomes" id="UP000322876">
    <property type="component" value="Unassembled WGS sequence"/>
</dbReference>
<sequence length="271" mass="31238">MFAIKKRYIFLFLILLFIILMQFEMPQTYRPIKGLLGNILNPFIYLADNTVDFFTSTFDKYINLINVKEENKKLKNELDKLNFENIKLREKLKELDRLKKLLNFKEAFEFNTIACNVIGRNNYGLIKYIIIDRGSNDGLDVDMPVISSKGLVGKVVELYRHSAKVKIVLDRSLKVAVMNFNTRETGVVSGTDYGLLEVNFYSNIGKVNIGDLFITSGFGMLYPKGLPVGVVVKYENEDYGLFKKVYLKPIVDFNKLENVLVILKNEKIQNN</sequence>
<dbReference type="Gene3D" id="2.40.10.350">
    <property type="entry name" value="Rod shape-determining protein MreC, domain 2"/>
    <property type="match status" value="1"/>
</dbReference>
<dbReference type="OrthoDB" id="9792313at2"/>
<dbReference type="Pfam" id="PF04085">
    <property type="entry name" value="MreC"/>
    <property type="match status" value="1"/>
</dbReference>
<name>A0A5A8F360_9BACT</name>
<dbReference type="PIRSF" id="PIRSF038471">
    <property type="entry name" value="MreC"/>
    <property type="match status" value="1"/>
</dbReference>
<reference evidence="8 9" key="1">
    <citation type="submission" date="2019-06" db="EMBL/GenBank/DDBJ databases">
        <title>Genomic insights into carbon and energy metabolism of Deferribacter autotrophicus revealed new metabolic traits in the phylum Deferribacteres.</title>
        <authorList>
            <person name="Slobodkin A.I."/>
            <person name="Slobodkina G.B."/>
            <person name="Allioux M."/>
            <person name="Alain K."/>
            <person name="Jebbar M."/>
            <person name="Shadrin V."/>
            <person name="Kublanov I.V."/>
            <person name="Toshchakov S.V."/>
            <person name="Bonch-Osmolovskaya E.A."/>
        </authorList>
    </citation>
    <scope>NUCLEOTIDE SEQUENCE [LARGE SCALE GENOMIC DNA]</scope>
    <source>
        <strain evidence="8 9">SL50</strain>
    </source>
</reference>
<evidence type="ECO:0000256" key="6">
    <source>
        <dbReference type="SAM" id="Coils"/>
    </source>
</evidence>
<organism evidence="8 9">
    <name type="scientific">Deferribacter autotrophicus</name>
    <dbReference type="NCBI Taxonomy" id="500465"/>
    <lineage>
        <taxon>Bacteria</taxon>
        <taxon>Pseudomonadati</taxon>
        <taxon>Deferribacterota</taxon>
        <taxon>Deferribacteres</taxon>
        <taxon>Deferribacterales</taxon>
        <taxon>Deferribacteraceae</taxon>
        <taxon>Deferribacter</taxon>
    </lineage>
</organism>
<evidence type="ECO:0000256" key="3">
    <source>
        <dbReference type="ARBA" id="ARBA00022960"/>
    </source>
</evidence>
<dbReference type="EMBL" id="VFJB01000008">
    <property type="protein sequence ID" value="KAA0257381.1"/>
    <property type="molecule type" value="Genomic_DNA"/>
</dbReference>
<dbReference type="RefSeq" id="WP_149267054.1">
    <property type="nucleotide sequence ID" value="NZ_VFJB01000008.1"/>
</dbReference>
<protein>
    <recommendedName>
        <fullName evidence="2 5">Cell shape-determining protein MreC</fullName>
    </recommendedName>
    <alternativeName>
        <fullName evidence="4 5">Cell shape protein MreC</fullName>
    </alternativeName>
</protein>
<evidence type="ECO:0000256" key="2">
    <source>
        <dbReference type="ARBA" id="ARBA00013855"/>
    </source>
</evidence>
<gene>
    <name evidence="8" type="primary">mreC</name>
    <name evidence="8" type="ORF">FHQ18_10055</name>
</gene>
<dbReference type="InterPro" id="IPR055342">
    <property type="entry name" value="MreC_beta-barrel_core"/>
</dbReference>
<accession>A0A5A8F360</accession>
<dbReference type="InterPro" id="IPR042177">
    <property type="entry name" value="Cell/Rod_1"/>
</dbReference>